<protein>
    <submittedName>
        <fullName evidence="2">Uncharacterized protein</fullName>
    </submittedName>
</protein>
<organism evidence="2 3">
    <name type="scientific">Mycena belliarum</name>
    <dbReference type="NCBI Taxonomy" id="1033014"/>
    <lineage>
        <taxon>Eukaryota</taxon>
        <taxon>Fungi</taxon>
        <taxon>Dikarya</taxon>
        <taxon>Basidiomycota</taxon>
        <taxon>Agaricomycotina</taxon>
        <taxon>Agaricomycetes</taxon>
        <taxon>Agaricomycetidae</taxon>
        <taxon>Agaricales</taxon>
        <taxon>Marasmiineae</taxon>
        <taxon>Mycenaceae</taxon>
        <taxon>Mycena</taxon>
    </lineage>
</organism>
<dbReference type="EMBL" id="JARJCN010000089">
    <property type="protein sequence ID" value="KAJ7075777.1"/>
    <property type="molecule type" value="Genomic_DNA"/>
</dbReference>
<evidence type="ECO:0000256" key="1">
    <source>
        <dbReference type="SAM" id="MobiDB-lite"/>
    </source>
</evidence>
<name>A0AAD6XML0_9AGAR</name>
<dbReference type="AlphaFoldDB" id="A0AAD6XML0"/>
<proteinExistence type="predicted"/>
<reference evidence="2" key="1">
    <citation type="submission" date="2023-03" db="EMBL/GenBank/DDBJ databases">
        <title>Massive genome expansion in bonnet fungi (Mycena s.s.) driven by repeated elements and novel gene families across ecological guilds.</title>
        <authorList>
            <consortium name="Lawrence Berkeley National Laboratory"/>
            <person name="Harder C.B."/>
            <person name="Miyauchi S."/>
            <person name="Viragh M."/>
            <person name="Kuo A."/>
            <person name="Thoen E."/>
            <person name="Andreopoulos B."/>
            <person name="Lu D."/>
            <person name="Skrede I."/>
            <person name="Drula E."/>
            <person name="Henrissat B."/>
            <person name="Morin E."/>
            <person name="Kohler A."/>
            <person name="Barry K."/>
            <person name="LaButti K."/>
            <person name="Morin E."/>
            <person name="Salamov A."/>
            <person name="Lipzen A."/>
            <person name="Mereny Z."/>
            <person name="Hegedus B."/>
            <person name="Baldrian P."/>
            <person name="Stursova M."/>
            <person name="Weitz H."/>
            <person name="Taylor A."/>
            <person name="Grigoriev I.V."/>
            <person name="Nagy L.G."/>
            <person name="Martin F."/>
            <person name="Kauserud H."/>
        </authorList>
    </citation>
    <scope>NUCLEOTIDE SEQUENCE</scope>
    <source>
        <strain evidence="2">CBHHK173m</strain>
    </source>
</reference>
<evidence type="ECO:0000313" key="3">
    <source>
        <dbReference type="Proteomes" id="UP001222325"/>
    </source>
</evidence>
<accession>A0AAD6XML0</accession>
<dbReference type="Proteomes" id="UP001222325">
    <property type="component" value="Unassembled WGS sequence"/>
</dbReference>
<comment type="caution">
    <text evidence="2">The sequence shown here is derived from an EMBL/GenBank/DDBJ whole genome shotgun (WGS) entry which is preliminary data.</text>
</comment>
<feature type="region of interest" description="Disordered" evidence="1">
    <location>
        <begin position="42"/>
        <end position="78"/>
    </location>
</feature>
<gene>
    <name evidence="2" type="ORF">B0H15DRAFT_865733</name>
</gene>
<evidence type="ECO:0000313" key="2">
    <source>
        <dbReference type="EMBL" id="KAJ7075777.1"/>
    </source>
</evidence>
<keyword evidence="3" id="KW-1185">Reference proteome</keyword>
<sequence>MRVLFRTLFVPGMNCAGPALAASGLRRKNKTKRCNCSIGSPLPSQPCQSRHSVKEGSLRVDSGGKSQWSTSRWRPASC</sequence>